<comment type="caution">
    <text evidence="2">The sequence shown here is derived from an EMBL/GenBank/DDBJ whole genome shotgun (WGS) entry which is preliminary data.</text>
</comment>
<organism evidence="2 3">
    <name type="scientific">Aquipuribacter nitratireducens</name>
    <dbReference type="NCBI Taxonomy" id="650104"/>
    <lineage>
        <taxon>Bacteria</taxon>
        <taxon>Bacillati</taxon>
        <taxon>Actinomycetota</taxon>
        <taxon>Actinomycetes</taxon>
        <taxon>Micrococcales</taxon>
        <taxon>Intrasporangiaceae</taxon>
        <taxon>Aquipuribacter</taxon>
    </lineage>
</organism>
<name>A0ABW0GR79_9MICO</name>
<evidence type="ECO:0000256" key="1">
    <source>
        <dbReference type="SAM" id="MobiDB-lite"/>
    </source>
</evidence>
<feature type="region of interest" description="Disordered" evidence="1">
    <location>
        <begin position="448"/>
        <end position="478"/>
    </location>
</feature>
<gene>
    <name evidence="2" type="ORF">ACFPJ6_15400</name>
</gene>
<dbReference type="RefSeq" id="WP_340269706.1">
    <property type="nucleotide sequence ID" value="NZ_JBBEOG010000005.1"/>
</dbReference>
<keyword evidence="3" id="KW-1185">Reference proteome</keyword>
<feature type="region of interest" description="Disordered" evidence="1">
    <location>
        <begin position="1"/>
        <end position="23"/>
    </location>
</feature>
<accession>A0ABW0GR79</accession>
<sequence length="478" mass="50748">MANDNSTGRPPQGPAPAMGAQQWSESWHAVGHHVARLLAAKEPVTPTHLELTLAGHGALIRLLREVHRDLTARPQRERERLPAAPSIELLERDPVRALGDALERHTVSGGIAVSNVMATRAAPGTSAAWQSLVKAATLAGHAWRSADPESRPQQHQAWSVMADVAALSQAAALLDLDISRAASRMSSALHERLAVSPAELSDRYATAAVEGLRAAGERVLSIAQQGPLPDVGPLRQPVMRPAPLRHPAHVPDAQAAIAELLNRSSVISPRDFVLAVHAQARLMQHVVRLADDPSVADAAKSHLDTLSRVVPRALATVEPRSDTRALLQSQAVLSFVSAMQPSHKDAGRVAAALARSQPALIDALERTALRQLGSGSWLVPNPNERATSVLWVVRTPSATADVPDVVMRLRDTRPTAHGVATTAGHNPFPAGEARAALALARLGQPPRAIVPSRLPSKSLDRPASPRSVAGRPVVVLEP</sequence>
<evidence type="ECO:0000313" key="2">
    <source>
        <dbReference type="EMBL" id="MFC5382154.1"/>
    </source>
</evidence>
<protein>
    <submittedName>
        <fullName evidence="2">Uncharacterized protein</fullName>
    </submittedName>
</protein>
<dbReference type="Proteomes" id="UP001596122">
    <property type="component" value="Unassembled WGS sequence"/>
</dbReference>
<dbReference type="EMBL" id="JBHSLD010000014">
    <property type="protein sequence ID" value="MFC5382154.1"/>
    <property type="molecule type" value="Genomic_DNA"/>
</dbReference>
<reference evidence="3" key="1">
    <citation type="journal article" date="2019" name="Int. J. Syst. Evol. Microbiol.">
        <title>The Global Catalogue of Microorganisms (GCM) 10K type strain sequencing project: providing services to taxonomists for standard genome sequencing and annotation.</title>
        <authorList>
            <consortium name="The Broad Institute Genomics Platform"/>
            <consortium name="The Broad Institute Genome Sequencing Center for Infectious Disease"/>
            <person name="Wu L."/>
            <person name="Ma J."/>
        </authorList>
    </citation>
    <scope>NUCLEOTIDE SEQUENCE [LARGE SCALE GENOMIC DNA]</scope>
    <source>
        <strain evidence="3">CCUG 43114</strain>
    </source>
</reference>
<proteinExistence type="predicted"/>
<evidence type="ECO:0000313" key="3">
    <source>
        <dbReference type="Proteomes" id="UP001596122"/>
    </source>
</evidence>